<reference evidence="1" key="1">
    <citation type="submission" date="2020-05" db="EMBL/GenBank/DDBJ databases">
        <authorList>
            <person name="Chiriac C."/>
            <person name="Salcher M."/>
            <person name="Ghai R."/>
            <person name="Kavagutti S V."/>
        </authorList>
    </citation>
    <scope>NUCLEOTIDE SEQUENCE</scope>
</reference>
<protein>
    <submittedName>
        <fullName evidence="1">Unannotated protein</fullName>
    </submittedName>
</protein>
<proteinExistence type="predicted"/>
<evidence type="ECO:0000313" key="1">
    <source>
        <dbReference type="EMBL" id="CAB4645561.1"/>
    </source>
</evidence>
<name>A0A6J6K6V5_9ZZZZ</name>
<gene>
    <name evidence="1" type="ORF">UFOPK2157_00960</name>
</gene>
<dbReference type="EMBL" id="CAEZVW010000052">
    <property type="protein sequence ID" value="CAB4645561.1"/>
    <property type="molecule type" value="Genomic_DNA"/>
</dbReference>
<dbReference type="AlphaFoldDB" id="A0A6J6K6V5"/>
<accession>A0A6J6K6V5</accession>
<sequence length="67" mass="6942">MTLSCISRSSLTKSSLLLLELVTTNNGCLFARAANINGNVDEGPTTFCALIGCIASVGISPRINGLQ</sequence>
<organism evidence="1">
    <name type="scientific">freshwater metagenome</name>
    <dbReference type="NCBI Taxonomy" id="449393"/>
    <lineage>
        <taxon>unclassified sequences</taxon>
        <taxon>metagenomes</taxon>
        <taxon>ecological metagenomes</taxon>
    </lineage>
</organism>